<reference evidence="2 3" key="1">
    <citation type="submission" date="2017-09" db="EMBL/GenBank/DDBJ databases">
        <title>Depth-based differentiation of microbial function through sediment-hosted aquifers and enrichment of novel symbionts in the deep terrestrial subsurface.</title>
        <authorList>
            <person name="Probst A.J."/>
            <person name="Ladd B."/>
            <person name="Jarett J.K."/>
            <person name="Geller-Mcgrath D.E."/>
            <person name="Sieber C.M."/>
            <person name="Emerson J.B."/>
            <person name="Anantharaman K."/>
            <person name="Thomas B.C."/>
            <person name="Malmstrom R."/>
            <person name="Stieglmeier M."/>
            <person name="Klingl A."/>
            <person name="Woyke T."/>
            <person name="Ryan C.M."/>
            <person name="Banfield J.F."/>
        </authorList>
    </citation>
    <scope>NUCLEOTIDE SEQUENCE [LARGE SCALE GENOMIC DNA]</scope>
    <source>
        <strain evidence="2">CG11_big_fil_rev_8_21_14_0_20_45_26</strain>
    </source>
</reference>
<dbReference type="InterPro" id="IPR007899">
    <property type="entry name" value="CHAD_dom"/>
</dbReference>
<comment type="caution">
    <text evidence="2">The sequence shown here is derived from an EMBL/GenBank/DDBJ whole genome shotgun (WGS) entry which is preliminary data.</text>
</comment>
<evidence type="ECO:0000313" key="3">
    <source>
        <dbReference type="Proteomes" id="UP000230859"/>
    </source>
</evidence>
<accession>A0A2H0LMZ4</accession>
<dbReference type="EMBL" id="PCVY01000062">
    <property type="protein sequence ID" value="PIQ85738.1"/>
    <property type="molecule type" value="Genomic_DNA"/>
</dbReference>
<gene>
    <name evidence="2" type="ORF">COV74_07515</name>
</gene>
<evidence type="ECO:0000313" key="2">
    <source>
        <dbReference type="EMBL" id="PIQ85738.1"/>
    </source>
</evidence>
<organism evidence="2 3">
    <name type="scientific">Candidatus Abzuiibacterium crystallinum</name>
    <dbReference type="NCBI Taxonomy" id="1974748"/>
    <lineage>
        <taxon>Bacteria</taxon>
        <taxon>Pseudomonadati</taxon>
        <taxon>Candidatus Omnitrophota</taxon>
        <taxon>Candidatus Abzuiibacterium</taxon>
    </lineage>
</organism>
<feature type="domain" description="CHAD" evidence="1">
    <location>
        <begin position="26"/>
        <end position="233"/>
    </location>
</feature>
<sequence length="288" mass="33715">MTSQNKGLHTSLKKRVNHFTRPFKPTKQGFTDTQINHIRLEAYRIREWLTLFEGCFSRVAQAETHKVLARLLPQLEEFRNANAACELLTDLVKAEKNLRHESKAKVILKEFESIRDIIGRKAGKQLKQIKPRKLSQLLQNDFKPNGLAMPASLIKYLNQKRETLFNQLVLIIRTAKQEDLAELLLQMQVFCYLLELSVDSGFQKGRRLLQTLRVLQERLAKVCDEEFLRQCLQDMEKERARVTDKISDIQQLRLIRIRLGIQQARTLKLFHDQLPPVLQGLKRHLSWS</sequence>
<dbReference type="AlphaFoldDB" id="A0A2H0LMZ4"/>
<dbReference type="Proteomes" id="UP000230859">
    <property type="component" value="Unassembled WGS sequence"/>
</dbReference>
<name>A0A2H0LMZ4_9BACT</name>
<protein>
    <recommendedName>
        <fullName evidence="1">CHAD domain-containing protein</fullName>
    </recommendedName>
</protein>
<proteinExistence type="predicted"/>
<evidence type="ECO:0000259" key="1">
    <source>
        <dbReference type="Pfam" id="PF05235"/>
    </source>
</evidence>
<dbReference type="Pfam" id="PF05235">
    <property type="entry name" value="CHAD"/>
    <property type="match status" value="1"/>
</dbReference>